<dbReference type="AlphaFoldDB" id="A0A1T4V8N8"/>
<dbReference type="EMBL" id="FUXU01000055">
    <property type="protein sequence ID" value="SKA61307.1"/>
    <property type="molecule type" value="Genomic_DNA"/>
</dbReference>
<gene>
    <name evidence="1" type="ORF">SAMN02745132_03463</name>
</gene>
<protein>
    <recommendedName>
        <fullName evidence="3">Mobilisation protein (MobC)</fullName>
    </recommendedName>
</protein>
<dbReference type="Pfam" id="PF21983">
    <property type="entry name" value="NikA-like"/>
    <property type="match status" value="1"/>
</dbReference>
<name>A0A1T4V8N8_9GAMM</name>
<organism evidence="1 2">
    <name type="scientific">Enterovibrio nigricans DSM 22720</name>
    <dbReference type="NCBI Taxonomy" id="1121868"/>
    <lineage>
        <taxon>Bacteria</taxon>
        <taxon>Pseudomonadati</taxon>
        <taxon>Pseudomonadota</taxon>
        <taxon>Gammaproteobacteria</taxon>
        <taxon>Vibrionales</taxon>
        <taxon>Vibrionaceae</taxon>
        <taxon>Enterovibrio</taxon>
    </lineage>
</organism>
<reference evidence="2" key="1">
    <citation type="submission" date="2017-02" db="EMBL/GenBank/DDBJ databases">
        <authorList>
            <person name="Varghese N."/>
            <person name="Submissions S."/>
        </authorList>
    </citation>
    <scope>NUCLEOTIDE SEQUENCE [LARGE SCALE GENOMIC DNA]</scope>
    <source>
        <strain evidence="2">DSM 22720</strain>
    </source>
</reference>
<keyword evidence="2" id="KW-1185">Reference proteome</keyword>
<accession>A0A1T4V8N8</accession>
<dbReference type="Proteomes" id="UP000190162">
    <property type="component" value="Unassembled WGS sequence"/>
</dbReference>
<proteinExistence type="predicted"/>
<dbReference type="InterPro" id="IPR053842">
    <property type="entry name" value="NikA-like"/>
</dbReference>
<evidence type="ECO:0008006" key="3">
    <source>
        <dbReference type="Google" id="ProtNLM"/>
    </source>
</evidence>
<evidence type="ECO:0000313" key="2">
    <source>
        <dbReference type="Proteomes" id="UP000190162"/>
    </source>
</evidence>
<sequence>MTGKAVAIPPLSCMANDIKNQRIIFRVTEDEKKAFLKKVEDAQTTASDLLRERVLKDEYFIVAREPKASIDKQKLLYLYNKTSNNMNQLAHQANSYNQAGTLTDQQFKQILVNLITIRNLLKSGIEYVD</sequence>
<evidence type="ECO:0000313" key="1">
    <source>
        <dbReference type="EMBL" id="SKA61307.1"/>
    </source>
</evidence>